<evidence type="ECO:0000259" key="2">
    <source>
        <dbReference type="Pfam" id="PF23000"/>
    </source>
</evidence>
<feature type="transmembrane region" description="Helical" evidence="1">
    <location>
        <begin position="190"/>
        <end position="214"/>
    </location>
</feature>
<sequence length="302" mass="34023">MNDGENYWNAFRSHKRSATDGPTLSPWMITALQATKLLLFAMCNIVLTLGSVFSKLIVLIMATNILPRTHLIGKFSRKCSKAIVRRTSTTTAGIYLSLMLIQCFPDTINLIRSSLEMYKGRCGRLIRSVVILESLRATGLAILSFHVFPQLDLARCLVLSACFPLVAVLQRSLIAMMSAARNGRSFKNRLGRCFIAIPHVLMFLILMSSCYVWTLFDGKFTATIALPIGVICTSIGFWESWIDTTHAGTSYDELYRLKYAVRKMNNTTNAVVSLMRISCTVSVMVRNRRVLRRAWIPRKSSF</sequence>
<dbReference type="OrthoDB" id="5872136at2759"/>
<feature type="transmembrane region" description="Helical" evidence="1">
    <location>
        <begin position="151"/>
        <end position="169"/>
    </location>
</feature>
<reference evidence="3" key="1">
    <citation type="submission" date="2007-07" db="EMBL/GenBank/DDBJ databases">
        <title>PCAP assembly of the Caenorhabditis remanei genome.</title>
        <authorList>
            <consortium name="The Caenorhabditis remanei Sequencing Consortium"/>
            <person name="Wilson R.K."/>
        </authorList>
    </citation>
    <scope>NUCLEOTIDE SEQUENCE [LARGE SCALE GENOMIC DNA]</scope>
    <source>
        <strain evidence="3">PB4641</strain>
    </source>
</reference>
<accession>E3NFC9</accession>
<dbReference type="HOGENOM" id="CLU_797609_0_0_1"/>
<feature type="domain" description="Chitin synthase chs-1/2 N-terminal putative transporter" evidence="2">
    <location>
        <begin position="25"/>
        <end position="286"/>
    </location>
</feature>
<evidence type="ECO:0000313" key="3">
    <source>
        <dbReference type="EMBL" id="EFO96023.1"/>
    </source>
</evidence>
<gene>
    <name evidence="3" type="ORF">CRE_15728</name>
</gene>
<keyword evidence="1" id="KW-0812">Transmembrane</keyword>
<protein>
    <recommendedName>
        <fullName evidence="2">Chitin synthase chs-1/2 N-terminal putative transporter domain-containing protein</fullName>
    </recommendedName>
</protein>
<keyword evidence="4" id="KW-1185">Reference proteome</keyword>
<organism evidence="4">
    <name type="scientific">Caenorhabditis remanei</name>
    <name type="common">Caenorhabditis vulgaris</name>
    <dbReference type="NCBI Taxonomy" id="31234"/>
    <lineage>
        <taxon>Eukaryota</taxon>
        <taxon>Metazoa</taxon>
        <taxon>Ecdysozoa</taxon>
        <taxon>Nematoda</taxon>
        <taxon>Chromadorea</taxon>
        <taxon>Rhabditida</taxon>
        <taxon>Rhabditina</taxon>
        <taxon>Rhabditomorpha</taxon>
        <taxon>Rhabditoidea</taxon>
        <taxon>Rhabditidae</taxon>
        <taxon>Peloderinae</taxon>
        <taxon>Caenorhabditis</taxon>
    </lineage>
</organism>
<dbReference type="EMBL" id="DS268634">
    <property type="protein sequence ID" value="EFO96023.1"/>
    <property type="molecule type" value="Genomic_DNA"/>
</dbReference>
<name>E3NFC9_CAERE</name>
<proteinExistence type="predicted"/>
<evidence type="ECO:0000256" key="1">
    <source>
        <dbReference type="SAM" id="Phobius"/>
    </source>
</evidence>
<keyword evidence="1" id="KW-1133">Transmembrane helix</keyword>
<dbReference type="AlphaFoldDB" id="E3NFC9"/>
<evidence type="ECO:0000313" key="4">
    <source>
        <dbReference type="Proteomes" id="UP000008281"/>
    </source>
</evidence>
<dbReference type="InParanoid" id="E3NFC9"/>
<dbReference type="Pfam" id="PF23000">
    <property type="entry name" value="ChitinSynthase_IV_N"/>
    <property type="match status" value="1"/>
</dbReference>
<feature type="transmembrane region" description="Helical" evidence="1">
    <location>
        <begin position="37"/>
        <end position="63"/>
    </location>
</feature>
<feature type="transmembrane region" description="Helical" evidence="1">
    <location>
        <begin position="220"/>
        <end position="238"/>
    </location>
</feature>
<dbReference type="Proteomes" id="UP000008281">
    <property type="component" value="Unassembled WGS sequence"/>
</dbReference>
<dbReference type="InterPro" id="IPR055120">
    <property type="entry name" value="Chs-1/2_IV_N"/>
</dbReference>
<dbReference type="eggNOG" id="KOG2571">
    <property type="taxonomic scope" value="Eukaryota"/>
</dbReference>
<dbReference type="OMA" id="FRSHSHE"/>
<dbReference type="STRING" id="31234.E3NFC9"/>
<feature type="transmembrane region" description="Helical" evidence="1">
    <location>
        <begin position="125"/>
        <end position="145"/>
    </location>
</feature>
<keyword evidence="1" id="KW-0472">Membrane</keyword>